<name>A0A5B9EBB2_9BACT</name>
<protein>
    <submittedName>
        <fullName evidence="2">Uncharacterized protein</fullName>
    </submittedName>
</protein>
<feature type="chain" id="PRO_5022753764" evidence="1">
    <location>
        <begin position="30"/>
        <end position="604"/>
    </location>
</feature>
<dbReference type="EMBL" id="CP042806">
    <property type="protein sequence ID" value="QEE28984.1"/>
    <property type="molecule type" value="Genomic_DNA"/>
</dbReference>
<keyword evidence="3" id="KW-1185">Reference proteome</keyword>
<organism evidence="2 3">
    <name type="scientific">Terriglobus albidus</name>
    <dbReference type="NCBI Taxonomy" id="1592106"/>
    <lineage>
        <taxon>Bacteria</taxon>
        <taxon>Pseudomonadati</taxon>
        <taxon>Acidobacteriota</taxon>
        <taxon>Terriglobia</taxon>
        <taxon>Terriglobales</taxon>
        <taxon>Acidobacteriaceae</taxon>
        <taxon>Terriglobus</taxon>
    </lineage>
</organism>
<gene>
    <name evidence="2" type="ORF">FTW19_13825</name>
</gene>
<dbReference type="SUPFAM" id="SSF48230">
    <property type="entry name" value="Chondroitin AC/alginate lyase"/>
    <property type="match status" value="1"/>
</dbReference>
<sequence>MRITPIGRPMALAFAIACAVAFASTIATAQTWVHPGIVVSPQQLLATRTAYQNGNATVGSQVNKAMASAYGSTTYTVQGYYPGGISQCGSNSNPNHGCQAADNDSNAAYVQALLWYITGNQTYANNAMNIMNAWASFQGYAGTNGLSCPSGTDCSNGPLQSGWDAEKWPRAAEILYYGRTSSGASSGWSSTSFTNFKNMLINVYQPVIQNGSGVNGNWDMSMIDGTMQIAVLTENRSLLNQARTMWLGRVPDLFYLNAIDGSSHAASPRGNPSWFGQSIFNSSTENVNQETCRDLTHTEDSISSTMMAAETDWIQGGELYTDTSNSTETGAQVKAEDRIVGALNLIAGLEAQNPGQNNIITAPFDFCTSSGGVGINQIKLGYGATYVIGYNAYHNRLNVAAMQNQHGTSGQHGTANTYNWIQNNGLNLAQDTDHGNHMTLFEALTHSAEVCTQANNSSWNNIAYIAQTGSPTVKFNATPSQNNANTVVGLSSGTPAAYAQLAAIVRFNPSGFIDAYNGNVGGYAAVNSIPYTGGTKYSFWMVLNIPNQTYDAYVTPDGGSQVQIASGYKFRLTDTTLDHAILHAEVGTDNVCSFNLPLGGNFPQ</sequence>
<proteinExistence type="predicted"/>
<keyword evidence="1" id="KW-0732">Signal</keyword>
<dbReference type="Proteomes" id="UP000321820">
    <property type="component" value="Chromosome"/>
</dbReference>
<dbReference type="RefSeq" id="WP_147648182.1">
    <property type="nucleotide sequence ID" value="NZ_CP042806.1"/>
</dbReference>
<evidence type="ECO:0000256" key="1">
    <source>
        <dbReference type="SAM" id="SignalP"/>
    </source>
</evidence>
<dbReference type="OrthoDB" id="99456at2"/>
<dbReference type="AlphaFoldDB" id="A0A5B9EBB2"/>
<feature type="signal peptide" evidence="1">
    <location>
        <begin position="1"/>
        <end position="29"/>
    </location>
</feature>
<accession>A0A5B9EBB2</accession>
<reference evidence="2 3" key="1">
    <citation type="submission" date="2019-08" db="EMBL/GenBank/DDBJ databases">
        <title>Complete genome sequence of Terriglobus albidus strain ORNL.</title>
        <authorList>
            <person name="Podar M."/>
        </authorList>
    </citation>
    <scope>NUCLEOTIDE SEQUENCE [LARGE SCALE GENOMIC DNA]</scope>
    <source>
        <strain evidence="2 3">ORNL</strain>
    </source>
</reference>
<evidence type="ECO:0000313" key="2">
    <source>
        <dbReference type="EMBL" id="QEE28984.1"/>
    </source>
</evidence>
<evidence type="ECO:0000313" key="3">
    <source>
        <dbReference type="Proteomes" id="UP000321820"/>
    </source>
</evidence>
<dbReference type="InterPro" id="IPR008929">
    <property type="entry name" value="Chondroitin_lyas"/>
</dbReference>
<dbReference type="KEGG" id="talb:FTW19_13825"/>
<dbReference type="Gene3D" id="1.50.10.100">
    <property type="entry name" value="Chondroitin AC/alginate lyase"/>
    <property type="match status" value="1"/>
</dbReference>